<keyword evidence="11" id="KW-0206">Cytoskeleton</keyword>
<dbReference type="Gene3D" id="3.30.1330.20">
    <property type="entry name" value="Tubulin/FtsZ, C-terminal domain"/>
    <property type="match status" value="1"/>
</dbReference>
<dbReference type="SUPFAM" id="SSF55307">
    <property type="entry name" value="Tubulin C-terminal domain-like"/>
    <property type="match status" value="1"/>
</dbReference>
<protein>
    <recommendedName>
        <fullName evidence="18">Tubulin beta chain</fullName>
    </recommendedName>
</protein>
<dbReference type="FunFam" id="3.40.50.1440:FF:000003">
    <property type="entry name" value="Tubulin beta chain"/>
    <property type="match status" value="1"/>
</dbReference>
<dbReference type="SUPFAM" id="SSF52490">
    <property type="entry name" value="Tubulin nucleotide-binding domain-like"/>
    <property type="match status" value="1"/>
</dbReference>
<dbReference type="GO" id="GO:0097435">
    <property type="term" value="P:supramolecular fiber organization"/>
    <property type="evidence" value="ECO:0007669"/>
    <property type="project" value="UniProtKB-ARBA"/>
</dbReference>
<dbReference type="STRING" id="139825.A0A401GTQ8"/>
<dbReference type="PRINTS" id="PR01161">
    <property type="entry name" value="TUBULIN"/>
</dbReference>
<keyword evidence="9" id="KW-0460">Magnesium</keyword>
<name>A0A401GTQ8_9APHY</name>
<evidence type="ECO:0000256" key="2">
    <source>
        <dbReference type="ARBA" id="ARBA00004245"/>
    </source>
</evidence>
<evidence type="ECO:0000256" key="4">
    <source>
        <dbReference type="ARBA" id="ARBA00011747"/>
    </source>
</evidence>
<dbReference type="GO" id="GO:0005874">
    <property type="term" value="C:microtubule"/>
    <property type="evidence" value="ECO:0007669"/>
    <property type="project" value="UniProtKB-KW"/>
</dbReference>
<feature type="domain" description="Tubulin/FtsZ GTPase" evidence="14">
    <location>
        <begin position="660"/>
        <end position="857"/>
    </location>
</feature>
<dbReference type="FunFam" id="1.10.287.600:FF:000006">
    <property type="entry name" value="Tubulin beta chain"/>
    <property type="match status" value="1"/>
</dbReference>
<keyword evidence="8" id="KW-0547">Nucleotide-binding</keyword>
<evidence type="ECO:0000256" key="13">
    <source>
        <dbReference type="SAM" id="Phobius"/>
    </source>
</evidence>
<dbReference type="InterPro" id="IPR037103">
    <property type="entry name" value="Tubulin/FtsZ-like_C"/>
</dbReference>
<comment type="subunit">
    <text evidence="4">Dimer of alpha and beta chains. A typical microtubule is a hollow water-filled tube with an outer diameter of 25 nm and an inner diameter of 15 nM. Alpha-beta heterodimers associate head-to-tail to form protofilaments running lengthwise along the microtubule wall with the beta-tubulin subunit facing the microtubule plus end conferring a structural polarity. Microtubules usually have 13 protofilaments but different protofilament numbers can be found in some organisms and specialized cells.</text>
</comment>
<accession>A0A401GTQ8</accession>
<dbReference type="GO" id="GO:0046872">
    <property type="term" value="F:metal ion binding"/>
    <property type="evidence" value="ECO:0007669"/>
    <property type="project" value="UniProtKB-KW"/>
</dbReference>
<evidence type="ECO:0008006" key="18">
    <source>
        <dbReference type="Google" id="ProtNLM"/>
    </source>
</evidence>
<reference evidence="16 17" key="1">
    <citation type="journal article" date="2018" name="Sci. Rep.">
        <title>Genome sequence of the cauliflower mushroom Sparassis crispa (Hanabiratake) and its association with beneficial usage.</title>
        <authorList>
            <person name="Kiyama R."/>
            <person name="Furutani Y."/>
            <person name="Kawaguchi K."/>
            <person name="Nakanishi T."/>
        </authorList>
    </citation>
    <scope>NUCLEOTIDE SEQUENCE [LARGE SCALE GENOMIC DNA]</scope>
</reference>
<dbReference type="RefSeq" id="XP_027616521.1">
    <property type="nucleotide sequence ID" value="XM_027760720.1"/>
</dbReference>
<gene>
    <name evidence="16" type="ORF">SCP_0801260</name>
</gene>
<feature type="transmembrane region" description="Helical" evidence="13">
    <location>
        <begin position="41"/>
        <end position="62"/>
    </location>
</feature>
<dbReference type="InterPro" id="IPR002453">
    <property type="entry name" value="Beta_tubulin"/>
</dbReference>
<feature type="compositionally biased region" description="Acidic residues" evidence="12">
    <location>
        <begin position="1042"/>
        <end position="1059"/>
    </location>
</feature>
<proteinExistence type="inferred from homology"/>
<keyword evidence="13" id="KW-1133">Transmembrane helix</keyword>
<dbReference type="GO" id="GO:0005525">
    <property type="term" value="F:GTP binding"/>
    <property type="evidence" value="ECO:0007669"/>
    <property type="project" value="UniProtKB-KW"/>
</dbReference>
<keyword evidence="5" id="KW-0963">Cytoplasm</keyword>
<feature type="region of interest" description="Disordered" evidence="12">
    <location>
        <begin position="1"/>
        <end position="20"/>
    </location>
</feature>
<dbReference type="GO" id="GO:0003924">
    <property type="term" value="F:GTPase activity"/>
    <property type="evidence" value="ECO:0007669"/>
    <property type="project" value="InterPro"/>
</dbReference>
<evidence type="ECO:0000259" key="14">
    <source>
        <dbReference type="SMART" id="SM00864"/>
    </source>
</evidence>
<dbReference type="InterPro" id="IPR000217">
    <property type="entry name" value="Tubulin"/>
</dbReference>
<dbReference type="AlphaFoldDB" id="A0A401GTQ8"/>
<dbReference type="Proteomes" id="UP000287166">
    <property type="component" value="Unassembled WGS sequence"/>
</dbReference>
<dbReference type="InterPro" id="IPR018316">
    <property type="entry name" value="Tubulin/FtsZ_2-layer-sand-dom"/>
</dbReference>
<dbReference type="GeneID" id="38782525"/>
<dbReference type="EMBL" id="BFAD01000008">
    <property type="protein sequence ID" value="GBE85608.1"/>
    <property type="molecule type" value="Genomic_DNA"/>
</dbReference>
<keyword evidence="10" id="KW-0342">GTP-binding</keyword>
<dbReference type="InterPro" id="IPR008280">
    <property type="entry name" value="Tub_FtsZ_C"/>
</dbReference>
<dbReference type="PRINTS" id="PR01163">
    <property type="entry name" value="BETATUBULIN"/>
</dbReference>
<dbReference type="Gene3D" id="3.40.50.1440">
    <property type="entry name" value="Tubulin/FtsZ, GTPase domain"/>
    <property type="match status" value="1"/>
</dbReference>
<dbReference type="OrthoDB" id="1662883at2759"/>
<organism evidence="16 17">
    <name type="scientific">Sparassis crispa</name>
    <dbReference type="NCBI Taxonomy" id="139825"/>
    <lineage>
        <taxon>Eukaryota</taxon>
        <taxon>Fungi</taxon>
        <taxon>Dikarya</taxon>
        <taxon>Basidiomycota</taxon>
        <taxon>Agaricomycotina</taxon>
        <taxon>Agaricomycetes</taxon>
        <taxon>Polyporales</taxon>
        <taxon>Sparassidaceae</taxon>
        <taxon>Sparassis</taxon>
    </lineage>
</organism>
<evidence type="ECO:0000256" key="8">
    <source>
        <dbReference type="ARBA" id="ARBA00022741"/>
    </source>
</evidence>
<evidence type="ECO:0000256" key="7">
    <source>
        <dbReference type="ARBA" id="ARBA00022723"/>
    </source>
</evidence>
<comment type="cofactor">
    <cofactor evidence="1">
        <name>Mg(2+)</name>
        <dbReference type="ChEBI" id="CHEBI:18420"/>
    </cofactor>
</comment>
<evidence type="ECO:0000256" key="12">
    <source>
        <dbReference type="SAM" id="MobiDB-lite"/>
    </source>
</evidence>
<feature type="region of interest" description="Disordered" evidence="12">
    <location>
        <begin position="1039"/>
        <end position="1059"/>
    </location>
</feature>
<comment type="caution">
    <text evidence="16">The sequence shown here is derived from an EMBL/GenBank/DDBJ whole genome shotgun (WGS) entry which is preliminary data.</text>
</comment>
<dbReference type="InterPro" id="IPR036525">
    <property type="entry name" value="Tubulin/FtsZ_GTPase_sf"/>
</dbReference>
<dbReference type="Pfam" id="PF03953">
    <property type="entry name" value="Tubulin_C"/>
    <property type="match status" value="1"/>
</dbReference>
<dbReference type="FunFam" id="3.30.1330.20:FF:000002">
    <property type="entry name" value="Tubulin beta chain"/>
    <property type="match status" value="1"/>
</dbReference>
<dbReference type="SMART" id="SM00865">
    <property type="entry name" value="Tubulin_C"/>
    <property type="match status" value="1"/>
</dbReference>
<evidence type="ECO:0000256" key="5">
    <source>
        <dbReference type="ARBA" id="ARBA00022490"/>
    </source>
</evidence>
<comment type="subcellular location">
    <subcellularLocation>
        <location evidence="2">Cytoplasm</location>
        <location evidence="2">Cytoskeleton</location>
    </subcellularLocation>
</comment>
<evidence type="ECO:0000256" key="3">
    <source>
        <dbReference type="ARBA" id="ARBA00009636"/>
    </source>
</evidence>
<keyword evidence="6" id="KW-0493">Microtubule</keyword>
<dbReference type="InterPro" id="IPR017975">
    <property type="entry name" value="Tubulin_CS"/>
</dbReference>
<keyword evidence="13" id="KW-0472">Membrane</keyword>
<evidence type="ECO:0000256" key="6">
    <source>
        <dbReference type="ARBA" id="ARBA00022701"/>
    </source>
</evidence>
<feature type="domain" description="Tubulin/FtsZ 2-layer sandwich" evidence="15">
    <location>
        <begin position="859"/>
        <end position="996"/>
    </location>
</feature>
<feature type="compositionally biased region" description="Low complexity" evidence="12">
    <location>
        <begin position="11"/>
        <end position="20"/>
    </location>
</feature>
<dbReference type="InParanoid" id="A0A401GTQ8"/>
<comment type="similarity">
    <text evidence="3">Belongs to the tubulin family.</text>
</comment>
<evidence type="ECO:0000256" key="9">
    <source>
        <dbReference type="ARBA" id="ARBA00022842"/>
    </source>
</evidence>
<dbReference type="InterPro" id="IPR003008">
    <property type="entry name" value="Tubulin_FtsZ_GTPase"/>
</dbReference>
<evidence type="ECO:0000259" key="15">
    <source>
        <dbReference type="SMART" id="SM00865"/>
    </source>
</evidence>
<dbReference type="Pfam" id="PF11915">
    <property type="entry name" value="DUF3433"/>
    <property type="match status" value="1"/>
</dbReference>
<dbReference type="PANTHER" id="PTHR11588">
    <property type="entry name" value="TUBULIN"/>
    <property type="match status" value="1"/>
</dbReference>
<evidence type="ECO:0000256" key="10">
    <source>
        <dbReference type="ARBA" id="ARBA00023134"/>
    </source>
</evidence>
<keyword evidence="17" id="KW-1185">Reference proteome</keyword>
<dbReference type="Pfam" id="PF00091">
    <property type="entry name" value="Tubulin"/>
    <property type="match status" value="1"/>
</dbReference>
<evidence type="ECO:0000313" key="16">
    <source>
        <dbReference type="EMBL" id="GBE85608.1"/>
    </source>
</evidence>
<dbReference type="GO" id="GO:0007052">
    <property type="term" value="P:mitotic spindle organization"/>
    <property type="evidence" value="ECO:0007669"/>
    <property type="project" value="UniProtKB-ARBA"/>
</dbReference>
<keyword evidence="13" id="KW-0812">Transmembrane</keyword>
<feature type="transmembrane region" description="Helical" evidence="13">
    <location>
        <begin position="477"/>
        <end position="499"/>
    </location>
</feature>
<feature type="transmembrane region" description="Helical" evidence="13">
    <location>
        <begin position="82"/>
        <end position="107"/>
    </location>
</feature>
<evidence type="ECO:0000256" key="1">
    <source>
        <dbReference type="ARBA" id="ARBA00001946"/>
    </source>
</evidence>
<feature type="transmembrane region" description="Helical" evidence="13">
    <location>
        <begin position="156"/>
        <end position="175"/>
    </location>
</feature>
<dbReference type="InterPro" id="IPR023123">
    <property type="entry name" value="Tubulin_C"/>
</dbReference>
<evidence type="ECO:0000313" key="17">
    <source>
        <dbReference type="Proteomes" id="UP000287166"/>
    </source>
</evidence>
<dbReference type="PROSITE" id="PS00227">
    <property type="entry name" value="TUBULIN"/>
    <property type="match status" value="1"/>
</dbReference>
<sequence>MASDAHPYRTPSRSPRLSLPSVHLIPSPGVGRERPRRYEPLILRTGVVIGLALLMIALAIALEVALVFSQHNNGFGVHQKNVFGFVPGSLLTAFFPIVLVAPIARLWQSTDWAVRWFQPYVMLSKGNARAEDTVLLDYMAYNKVYALLVSFRRKHWLVHVSIITALATGLVQPFVGSIVDLEQRHMSQTTGIAGERVVGLSDEIPTLSPFLAAAGFTDAATFQSLPDPPFVSESWAIATFRYPTIKGNNANVTVNTTAVLTSVKCENPAESMLTLANPLLYTINLTLADGCQGHVAFNPTDAEQQYGVVQADPETCKFSADINVSFTPHMTPEGKGVICRPQIGVYDVLTTVFLNNGSVIDVQSLGNLSAANNVTGFPLNGSAYNGVLFDRTNDTFVASRAVSIQTGVPGSIFRFALQTDPSLSSFFASETGFLNITNKVYTQFLSVSAKSIYFVPASENLHGEVTQMLLRLVIVPFPAHCLAVLFLLIGIIGIAVHILHRRQRRELYLTAPPGSIAASMALAYHSGMGDLLIPYDDEASMVCKLGMLNYGIDRRTGAIVAAEREGGSIFGQDDAESTLLGHAEERGRDFGREKREGTSESGFDRVSVGMLRRMREIVHLQTGQCGNQIGAKFWEVVSDEHGIEPDGLYKGTNDLQLERINVYYNEVGANKYVPRAVLVDLEPGTMDSLRSGPLGSLFRPDNFVFGQSGAGNNWAKGHYTEGAELVDSVLDVVRKEAEGTDALQGFQITHSLGGGTGAGMGTLLISKIREEYPDRMMATYSVVPSPKVSDTVVEPYNATLSVHQLVENSDETFCIDNEALYDICFRTLKLSTPTYGDLNHLVSIVMSGITTCLRFPGQLNSDLRKLAVNMVPFPRLHFFMTGFAPLTARGSQQYRAVTVPELTQQMFDAKNMMAASDPRHGRYLTVAAVFRGKVSMKEVEEQMQNVQSKNSAYFVEWIPNNVLTAQCDIAPRGLKMAVTFLGNSTAIQELFKRVSDQFTAMFKRKAFLHWYTQEGMDEMEFTEAESNMQDLVAEYQQYQDATAEEEGEYEEEVPVDDEQ</sequence>
<dbReference type="GO" id="GO:0000070">
    <property type="term" value="P:mitotic sister chromatid segregation"/>
    <property type="evidence" value="ECO:0007669"/>
    <property type="project" value="UniProtKB-ARBA"/>
</dbReference>
<evidence type="ECO:0000256" key="11">
    <source>
        <dbReference type="ARBA" id="ARBA00023212"/>
    </source>
</evidence>
<dbReference type="InterPro" id="IPR021840">
    <property type="entry name" value="DUF3433"/>
</dbReference>
<dbReference type="GO" id="GO:0005200">
    <property type="term" value="F:structural constituent of cytoskeleton"/>
    <property type="evidence" value="ECO:0007669"/>
    <property type="project" value="InterPro"/>
</dbReference>
<dbReference type="CDD" id="cd02187">
    <property type="entry name" value="beta_tubulin"/>
    <property type="match status" value="1"/>
</dbReference>
<dbReference type="SMART" id="SM00864">
    <property type="entry name" value="Tubulin"/>
    <property type="match status" value="1"/>
</dbReference>
<keyword evidence="7" id="KW-0479">Metal-binding</keyword>
<dbReference type="Gene3D" id="1.10.287.600">
    <property type="entry name" value="Helix hairpin bin"/>
    <property type="match status" value="1"/>
</dbReference>